<dbReference type="Proteomes" id="UP000574761">
    <property type="component" value="Unassembled WGS sequence"/>
</dbReference>
<name>A0A7W6GIV7_9HYPH</name>
<gene>
    <name evidence="1" type="ORF">GGQ64_002592</name>
</gene>
<protein>
    <submittedName>
        <fullName evidence="1">Uncharacterized protein</fullName>
    </submittedName>
</protein>
<organism evidence="1 2">
    <name type="scientific">Mycoplana azooxidifex</name>
    <dbReference type="NCBI Taxonomy" id="1636188"/>
    <lineage>
        <taxon>Bacteria</taxon>
        <taxon>Pseudomonadati</taxon>
        <taxon>Pseudomonadota</taxon>
        <taxon>Alphaproteobacteria</taxon>
        <taxon>Hyphomicrobiales</taxon>
        <taxon>Rhizobiaceae</taxon>
        <taxon>Mycoplana</taxon>
    </lineage>
</organism>
<dbReference type="EMBL" id="JACIEE010000005">
    <property type="protein sequence ID" value="MBB3977386.1"/>
    <property type="molecule type" value="Genomic_DNA"/>
</dbReference>
<reference evidence="1 2" key="1">
    <citation type="submission" date="2020-08" db="EMBL/GenBank/DDBJ databases">
        <title>Genomic Encyclopedia of Type Strains, Phase IV (KMG-IV): sequencing the most valuable type-strain genomes for metagenomic binning, comparative biology and taxonomic classification.</title>
        <authorList>
            <person name="Goeker M."/>
        </authorList>
    </citation>
    <scope>NUCLEOTIDE SEQUENCE [LARGE SCALE GENOMIC DNA]</scope>
    <source>
        <strain evidence="1 2">DSM 100211</strain>
    </source>
</reference>
<keyword evidence="2" id="KW-1185">Reference proteome</keyword>
<dbReference type="AlphaFoldDB" id="A0A7W6GIV7"/>
<proteinExistence type="predicted"/>
<accession>A0A7W6GIV7</accession>
<sequence length="88" mass="10283">MTRDEHGLDDNRLLAGEVELWRNDQWRVTNFVLEEVPGATGYWIAARDVHHEMWPAHMSTKQWVDHSSFIEALHQARELHPRQGEVAA</sequence>
<comment type="caution">
    <text evidence="1">The sequence shown here is derived from an EMBL/GenBank/DDBJ whole genome shotgun (WGS) entry which is preliminary data.</text>
</comment>
<evidence type="ECO:0000313" key="2">
    <source>
        <dbReference type="Proteomes" id="UP000574761"/>
    </source>
</evidence>
<dbReference type="RefSeq" id="WP_183804750.1">
    <property type="nucleotide sequence ID" value="NZ_JACIEE010000005.1"/>
</dbReference>
<evidence type="ECO:0000313" key="1">
    <source>
        <dbReference type="EMBL" id="MBB3977386.1"/>
    </source>
</evidence>